<sequence>EENFIPLETQSQGSTPVIPGEPQSRKGKGKRHSESLITARKWTPIATQRSGKLQNSASIQGKQTLTTSKGKITIIHPVLTSKGKFPKELRNVVIPRNQLEDREGFSRTRRPGRGHLENGGGWKETEGNNTHSTIHLPIQQKPQTRGLEGYGSSSSAPPTPQRSIPMEPGQQEVQPSITLGGTWSNFKEDMSQGDILQRLHGNYKRMESHQAVQTPGERETRIRENQATVKAIENS</sequence>
<feature type="region of interest" description="Disordered" evidence="1">
    <location>
        <begin position="103"/>
        <end position="176"/>
    </location>
</feature>
<evidence type="ECO:0000256" key="1">
    <source>
        <dbReference type="SAM" id="MobiDB-lite"/>
    </source>
</evidence>
<name>A0A9Q3JMI8_9BASI</name>
<evidence type="ECO:0000313" key="2">
    <source>
        <dbReference type="EMBL" id="MBW0564779.1"/>
    </source>
</evidence>
<reference evidence="2" key="1">
    <citation type="submission" date="2021-03" db="EMBL/GenBank/DDBJ databases">
        <title>Draft genome sequence of rust myrtle Austropuccinia psidii MF-1, a brazilian biotype.</title>
        <authorList>
            <person name="Quecine M.C."/>
            <person name="Pachon D.M.R."/>
            <person name="Bonatelli M.L."/>
            <person name="Correr F.H."/>
            <person name="Franceschini L.M."/>
            <person name="Leite T.F."/>
            <person name="Margarido G.R.A."/>
            <person name="Almeida C.A."/>
            <person name="Ferrarezi J.A."/>
            <person name="Labate C.A."/>
        </authorList>
    </citation>
    <scope>NUCLEOTIDE SEQUENCE</scope>
    <source>
        <strain evidence="2">MF-1</strain>
    </source>
</reference>
<organism evidence="2 3">
    <name type="scientific">Austropuccinia psidii MF-1</name>
    <dbReference type="NCBI Taxonomy" id="1389203"/>
    <lineage>
        <taxon>Eukaryota</taxon>
        <taxon>Fungi</taxon>
        <taxon>Dikarya</taxon>
        <taxon>Basidiomycota</taxon>
        <taxon>Pucciniomycotina</taxon>
        <taxon>Pucciniomycetes</taxon>
        <taxon>Pucciniales</taxon>
        <taxon>Sphaerophragmiaceae</taxon>
        <taxon>Austropuccinia</taxon>
    </lineage>
</organism>
<dbReference type="Proteomes" id="UP000765509">
    <property type="component" value="Unassembled WGS sequence"/>
</dbReference>
<dbReference type="AlphaFoldDB" id="A0A9Q3JMI8"/>
<feature type="region of interest" description="Disordered" evidence="1">
    <location>
        <begin position="1"/>
        <end position="35"/>
    </location>
</feature>
<feature type="compositionally biased region" description="Polar residues" evidence="1">
    <location>
        <begin position="225"/>
        <end position="235"/>
    </location>
</feature>
<gene>
    <name evidence="2" type="ORF">O181_104494</name>
</gene>
<feature type="non-terminal residue" evidence="2">
    <location>
        <position position="1"/>
    </location>
</feature>
<feature type="region of interest" description="Disordered" evidence="1">
    <location>
        <begin position="208"/>
        <end position="235"/>
    </location>
</feature>
<comment type="caution">
    <text evidence="2">The sequence shown here is derived from an EMBL/GenBank/DDBJ whole genome shotgun (WGS) entry which is preliminary data.</text>
</comment>
<evidence type="ECO:0000313" key="3">
    <source>
        <dbReference type="Proteomes" id="UP000765509"/>
    </source>
</evidence>
<keyword evidence="3" id="KW-1185">Reference proteome</keyword>
<accession>A0A9Q3JMI8</accession>
<dbReference type="EMBL" id="AVOT02076317">
    <property type="protein sequence ID" value="MBW0564779.1"/>
    <property type="molecule type" value="Genomic_DNA"/>
</dbReference>
<protein>
    <submittedName>
        <fullName evidence="2">Uncharacterized protein</fullName>
    </submittedName>
</protein>
<proteinExistence type="predicted"/>